<proteinExistence type="predicted"/>
<dbReference type="AlphaFoldDB" id="A0A9Q0PMB0"/>
<dbReference type="Proteomes" id="UP001151752">
    <property type="component" value="Chromosome 17"/>
</dbReference>
<sequence>MGTAVSNLAYPFALVGQSGPINQTGSREGKTFSFLSIQISIYQLDNSSGRQTANLFSVYKSNTATVHSHPPPLLPPPPPPPPHIQKSVTITNA</sequence>
<gene>
    <name evidence="2" type="ORF">OIU74_015528</name>
</gene>
<keyword evidence="3" id="KW-1185">Reference proteome</keyword>
<feature type="region of interest" description="Disordered" evidence="1">
    <location>
        <begin position="66"/>
        <end position="93"/>
    </location>
</feature>
<comment type="caution">
    <text evidence="2">The sequence shown here is derived from an EMBL/GenBank/DDBJ whole genome shotgun (WGS) entry which is preliminary data.</text>
</comment>
<name>A0A9Q0PMB0_9ROSI</name>
<dbReference type="EMBL" id="JAPFFM010000018">
    <property type="protein sequence ID" value="KAJ6690868.1"/>
    <property type="molecule type" value="Genomic_DNA"/>
</dbReference>
<reference evidence="2" key="2">
    <citation type="journal article" date="2023" name="Int. J. Mol. Sci.">
        <title>De Novo Assembly and Annotation of 11 Diverse Shrub Willow (Salix) Genomes Reveals Novel Gene Organization in Sex-Linked Regions.</title>
        <authorList>
            <person name="Hyden B."/>
            <person name="Feng K."/>
            <person name="Yates T.B."/>
            <person name="Jawdy S."/>
            <person name="Cereghino C."/>
            <person name="Smart L.B."/>
            <person name="Muchero W."/>
        </authorList>
    </citation>
    <scope>NUCLEOTIDE SEQUENCE</scope>
    <source>
        <tissue evidence="2">Shoot tip</tissue>
    </source>
</reference>
<organism evidence="2 3">
    <name type="scientific">Salix koriyanagi</name>
    <dbReference type="NCBI Taxonomy" id="2511006"/>
    <lineage>
        <taxon>Eukaryota</taxon>
        <taxon>Viridiplantae</taxon>
        <taxon>Streptophyta</taxon>
        <taxon>Embryophyta</taxon>
        <taxon>Tracheophyta</taxon>
        <taxon>Spermatophyta</taxon>
        <taxon>Magnoliopsida</taxon>
        <taxon>eudicotyledons</taxon>
        <taxon>Gunneridae</taxon>
        <taxon>Pentapetalae</taxon>
        <taxon>rosids</taxon>
        <taxon>fabids</taxon>
        <taxon>Malpighiales</taxon>
        <taxon>Salicaceae</taxon>
        <taxon>Saliceae</taxon>
        <taxon>Salix</taxon>
    </lineage>
</organism>
<evidence type="ECO:0000313" key="2">
    <source>
        <dbReference type="EMBL" id="KAJ6690868.1"/>
    </source>
</evidence>
<accession>A0A9Q0PMB0</accession>
<evidence type="ECO:0000256" key="1">
    <source>
        <dbReference type="SAM" id="MobiDB-lite"/>
    </source>
</evidence>
<protein>
    <submittedName>
        <fullName evidence="2">Uncharacterized protein</fullName>
    </submittedName>
</protein>
<feature type="compositionally biased region" description="Pro residues" evidence="1">
    <location>
        <begin position="69"/>
        <end position="83"/>
    </location>
</feature>
<evidence type="ECO:0000313" key="3">
    <source>
        <dbReference type="Proteomes" id="UP001151752"/>
    </source>
</evidence>
<reference evidence="2" key="1">
    <citation type="submission" date="2022-11" db="EMBL/GenBank/DDBJ databases">
        <authorList>
            <person name="Hyden B.L."/>
            <person name="Feng K."/>
            <person name="Yates T."/>
            <person name="Jawdy S."/>
            <person name="Smart L.B."/>
            <person name="Muchero W."/>
        </authorList>
    </citation>
    <scope>NUCLEOTIDE SEQUENCE</scope>
    <source>
        <tissue evidence="2">Shoot tip</tissue>
    </source>
</reference>